<dbReference type="Pfam" id="PF11137">
    <property type="entry name" value="DUF2909"/>
    <property type="match status" value="1"/>
</dbReference>
<keyword evidence="1 2" id="KW-0812">Transmembrane</keyword>
<dbReference type="NCBIfam" id="NF033233">
    <property type="entry name" value="twin_helix"/>
    <property type="match status" value="1"/>
</dbReference>
<dbReference type="Proteomes" id="UP000676649">
    <property type="component" value="Chromosome"/>
</dbReference>
<name>A0A975R9L4_9GAMM</name>
<sequence length="86" mass="9226">MLVKTIVIIAFLAIIASLVTALFFLVKRRAGEESTKTAKALTVRITLSLLLFVFLILALATGLIQPHGIGANIERAHLQNNSTASP</sequence>
<organism evidence="2 3">
    <name type="scientific">Methylomonas paludis</name>
    <dbReference type="NCBI Taxonomy" id="1173101"/>
    <lineage>
        <taxon>Bacteria</taxon>
        <taxon>Pseudomonadati</taxon>
        <taxon>Pseudomonadota</taxon>
        <taxon>Gammaproteobacteria</taxon>
        <taxon>Methylococcales</taxon>
        <taxon>Methylococcaceae</taxon>
        <taxon>Methylomonas</taxon>
    </lineage>
</organism>
<dbReference type="RefSeq" id="WP_215581549.1">
    <property type="nucleotide sequence ID" value="NZ_CP073754.1"/>
</dbReference>
<evidence type="ECO:0000256" key="1">
    <source>
        <dbReference type="SAM" id="Phobius"/>
    </source>
</evidence>
<keyword evidence="3" id="KW-1185">Reference proteome</keyword>
<dbReference type="KEGG" id="mpad:KEF85_13880"/>
<feature type="transmembrane region" description="Helical" evidence="1">
    <location>
        <begin position="47"/>
        <end position="64"/>
    </location>
</feature>
<reference evidence="2" key="1">
    <citation type="submission" date="2021-04" db="EMBL/GenBank/DDBJ databases">
        <title>Draft genome sequence data of methanotrophic Methylovulum sp. strain S1L and Methylomonas sp. strain S2AM isolated from boreal lake water columns.</title>
        <authorList>
            <person name="Rissanen A.J."/>
            <person name="Mangayil R."/>
            <person name="Svenning M.M."/>
            <person name="Khanongnuch R."/>
        </authorList>
    </citation>
    <scope>NUCLEOTIDE SEQUENCE</scope>
    <source>
        <strain evidence="2">S2AM</strain>
    </source>
</reference>
<proteinExistence type="predicted"/>
<dbReference type="EMBL" id="CP073754">
    <property type="protein sequence ID" value="QWF70413.1"/>
    <property type="molecule type" value="Genomic_DNA"/>
</dbReference>
<keyword evidence="1" id="KW-1133">Transmembrane helix</keyword>
<gene>
    <name evidence="2" type="ORF">KEF85_13880</name>
</gene>
<dbReference type="InterPro" id="IPR021313">
    <property type="entry name" value="DUF2909"/>
</dbReference>
<accession>A0A975R9L4</accession>
<evidence type="ECO:0000313" key="2">
    <source>
        <dbReference type="EMBL" id="QWF70413.1"/>
    </source>
</evidence>
<dbReference type="AlphaFoldDB" id="A0A975R9L4"/>
<keyword evidence="1" id="KW-0472">Membrane</keyword>
<protein>
    <submittedName>
        <fullName evidence="2">Twin transmembrane helix small protein</fullName>
    </submittedName>
</protein>
<feature type="transmembrane region" description="Helical" evidence="1">
    <location>
        <begin position="6"/>
        <end position="26"/>
    </location>
</feature>
<evidence type="ECO:0000313" key="3">
    <source>
        <dbReference type="Proteomes" id="UP000676649"/>
    </source>
</evidence>